<dbReference type="Gene3D" id="3.10.450.30">
    <property type="entry name" value="Microbial ribonucleases"/>
    <property type="match status" value="1"/>
</dbReference>
<comment type="caution">
    <text evidence="3">The sequence shown here is derived from an EMBL/GenBank/DDBJ whole genome shotgun (WGS) entry which is preliminary data.</text>
</comment>
<keyword evidence="2" id="KW-0378">Hydrolase</keyword>
<name>A0ABV4BF23_9GAMM</name>
<evidence type="ECO:0000313" key="4">
    <source>
        <dbReference type="Proteomes" id="UP001564408"/>
    </source>
</evidence>
<dbReference type="EMBL" id="JBDKXB010000006">
    <property type="protein sequence ID" value="MEY6432113.1"/>
    <property type="molecule type" value="Genomic_DNA"/>
</dbReference>
<sequence>MIKRLALIGILVLGALIGYPYLSGLTGLDGGVIEPPSTRSESPSALVVQDVKVYDLDGRLAFHGDVDLTPELARIERGEPDPHRNDGSVFQNRERLLPIQERGYYREYVVRTPGIRHAGPQRLVIGAGGEVYYTADHYRSFTRIR</sequence>
<evidence type="ECO:0000313" key="3">
    <source>
        <dbReference type="EMBL" id="MEY6432113.1"/>
    </source>
</evidence>
<dbReference type="Pfam" id="PF00545">
    <property type="entry name" value="Ribonuclease"/>
    <property type="match status" value="1"/>
</dbReference>
<proteinExistence type="predicted"/>
<evidence type="ECO:0000256" key="1">
    <source>
        <dbReference type="ARBA" id="ARBA00022722"/>
    </source>
</evidence>
<dbReference type="InterPro" id="IPR016191">
    <property type="entry name" value="Ribonuclease/ribotoxin"/>
</dbReference>
<keyword evidence="1" id="KW-0540">Nuclease</keyword>
<accession>A0ABV4BF23</accession>
<dbReference type="SUPFAM" id="SSF53933">
    <property type="entry name" value="Microbial ribonucleases"/>
    <property type="match status" value="1"/>
</dbReference>
<dbReference type="InterPro" id="IPR000026">
    <property type="entry name" value="N1-like"/>
</dbReference>
<organism evidence="3 4">
    <name type="scientific">Thioalkalicoccus limnaeus</name>
    <dbReference type="NCBI Taxonomy" id="120681"/>
    <lineage>
        <taxon>Bacteria</taxon>
        <taxon>Pseudomonadati</taxon>
        <taxon>Pseudomonadota</taxon>
        <taxon>Gammaproteobacteria</taxon>
        <taxon>Chromatiales</taxon>
        <taxon>Chromatiaceae</taxon>
        <taxon>Thioalkalicoccus</taxon>
    </lineage>
</organism>
<reference evidence="3 4" key="1">
    <citation type="submission" date="2024-05" db="EMBL/GenBank/DDBJ databases">
        <title>Genome Sequence and Characterization of the New Strain Purple Sulfur Bacterium of Genus Thioalkalicoccus.</title>
        <authorList>
            <person name="Bryantseva I.A."/>
            <person name="Kyndt J.A."/>
            <person name="Imhoff J.F."/>
        </authorList>
    </citation>
    <scope>NUCLEOTIDE SEQUENCE [LARGE SCALE GENOMIC DNA]</scope>
    <source>
        <strain evidence="3 4">Um2</strain>
    </source>
</reference>
<gene>
    <name evidence="3" type="ORF">ABC977_06770</name>
</gene>
<protein>
    <submittedName>
        <fullName evidence="3">Ribonuclease domain-containing protein</fullName>
    </submittedName>
</protein>
<keyword evidence="4" id="KW-1185">Reference proteome</keyword>
<dbReference type="RefSeq" id="WP_369666500.1">
    <property type="nucleotide sequence ID" value="NZ_JBDKXB010000006.1"/>
</dbReference>
<evidence type="ECO:0000256" key="2">
    <source>
        <dbReference type="ARBA" id="ARBA00022801"/>
    </source>
</evidence>
<dbReference type="Proteomes" id="UP001564408">
    <property type="component" value="Unassembled WGS sequence"/>
</dbReference>